<gene>
    <name evidence="1" type="ORF">AVEN_139219_1</name>
</gene>
<evidence type="ECO:0000313" key="2">
    <source>
        <dbReference type="Proteomes" id="UP000499080"/>
    </source>
</evidence>
<accession>A0A4Y2G5F0</accession>
<keyword evidence="2" id="KW-1185">Reference proteome</keyword>
<evidence type="ECO:0000313" key="1">
    <source>
        <dbReference type="EMBL" id="GBM47134.1"/>
    </source>
</evidence>
<name>A0A4Y2G5F0_ARAVE</name>
<organism evidence="1 2">
    <name type="scientific">Araneus ventricosus</name>
    <name type="common">Orbweaver spider</name>
    <name type="synonym">Epeira ventricosa</name>
    <dbReference type="NCBI Taxonomy" id="182803"/>
    <lineage>
        <taxon>Eukaryota</taxon>
        <taxon>Metazoa</taxon>
        <taxon>Ecdysozoa</taxon>
        <taxon>Arthropoda</taxon>
        <taxon>Chelicerata</taxon>
        <taxon>Arachnida</taxon>
        <taxon>Araneae</taxon>
        <taxon>Araneomorphae</taxon>
        <taxon>Entelegynae</taxon>
        <taxon>Araneoidea</taxon>
        <taxon>Araneidae</taxon>
        <taxon>Araneus</taxon>
    </lineage>
</organism>
<protein>
    <submittedName>
        <fullName evidence="1">Uncharacterized protein</fullName>
    </submittedName>
</protein>
<dbReference type="Proteomes" id="UP000499080">
    <property type="component" value="Unassembled WGS sequence"/>
</dbReference>
<comment type="caution">
    <text evidence="1">The sequence shown here is derived from an EMBL/GenBank/DDBJ whole genome shotgun (WGS) entry which is preliminary data.</text>
</comment>
<dbReference type="EMBL" id="BGPR01001168">
    <property type="protein sequence ID" value="GBM47134.1"/>
    <property type="molecule type" value="Genomic_DNA"/>
</dbReference>
<dbReference type="AlphaFoldDB" id="A0A4Y2G5F0"/>
<sequence length="108" mass="12156">MKIESDTKKTHSLTFVVASDTSVRLRSNDPYVTLETKATKSCKEKEKAVKKVTSLILQFDKGLLVPPLCLKGRCKKGREKKAFGTYKRKNDTVKAALLRMLAVVTFCF</sequence>
<reference evidence="1 2" key="1">
    <citation type="journal article" date="2019" name="Sci. Rep.">
        <title>Orb-weaving spider Araneus ventricosus genome elucidates the spidroin gene catalogue.</title>
        <authorList>
            <person name="Kono N."/>
            <person name="Nakamura H."/>
            <person name="Ohtoshi R."/>
            <person name="Moran D.A.P."/>
            <person name="Shinohara A."/>
            <person name="Yoshida Y."/>
            <person name="Fujiwara M."/>
            <person name="Mori M."/>
            <person name="Tomita M."/>
            <person name="Arakawa K."/>
        </authorList>
    </citation>
    <scope>NUCLEOTIDE SEQUENCE [LARGE SCALE GENOMIC DNA]</scope>
</reference>
<proteinExistence type="predicted"/>